<keyword evidence="5" id="KW-1185">Reference proteome</keyword>
<comment type="caution">
    <text evidence="4">The sequence shown here is derived from an EMBL/GenBank/DDBJ whole genome shotgun (WGS) entry which is preliminary data.</text>
</comment>
<dbReference type="Pfam" id="PF14347">
    <property type="entry name" value="DUF4399"/>
    <property type="match status" value="1"/>
</dbReference>
<dbReference type="RefSeq" id="WP_238184005.1">
    <property type="nucleotide sequence ID" value="NZ_BPRB01000213.1"/>
</dbReference>
<name>A0ABQ4U5N8_9HYPH</name>
<sequence length="175" mass="18845">MRRGMAWSALALLFLGVPAGAQTPAPAPERTTPPPPVTPPPDSAVYLIAPRAGSRVTSPVTVQFGLRNMGVTQAGSTARNAGHHHLLVDVKDDLTEGEPIPADRNHLHFGGGQTETRLDLPAGRHTLQLVLGDAQHRPFSPSVRSAKVEILVVSPQANRRRRPPRGRYHYGYGRG</sequence>
<evidence type="ECO:0000259" key="3">
    <source>
        <dbReference type="Pfam" id="PF14347"/>
    </source>
</evidence>
<feature type="domain" description="DUF4399" evidence="3">
    <location>
        <begin position="62"/>
        <end position="152"/>
    </location>
</feature>
<feature type="signal peptide" evidence="2">
    <location>
        <begin position="1"/>
        <end position="21"/>
    </location>
</feature>
<dbReference type="EMBL" id="BPRB01000213">
    <property type="protein sequence ID" value="GJE61440.1"/>
    <property type="molecule type" value="Genomic_DNA"/>
</dbReference>
<organism evidence="4 5">
    <name type="scientific">Methylobacterium trifolii</name>
    <dbReference type="NCBI Taxonomy" id="1003092"/>
    <lineage>
        <taxon>Bacteria</taxon>
        <taxon>Pseudomonadati</taxon>
        <taxon>Pseudomonadota</taxon>
        <taxon>Alphaproteobacteria</taxon>
        <taxon>Hyphomicrobiales</taxon>
        <taxon>Methylobacteriaceae</taxon>
        <taxon>Methylobacterium</taxon>
    </lineage>
</organism>
<reference evidence="4" key="2">
    <citation type="submission" date="2021-08" db="EMBL/GenBank/DDBJ databases">
        <authorList>
            <person name="Tani A."/>
            <person name="Ola A."/>
            <person name="Ogura Y."/>
            <person name="Katsura K."/>
            <person name="Hayashi T."/>
        </authorList>
    </citation>
    <scope>NUCLEOTIDE SEQUENCE</scope>
    <source>
        <strain evidence="4">DSM 23632</strain>
    </source>
</reference>
<proteinExistence type="predicted"/>
<dbReference type="InterPro" id="IPR025512">
    <property type="entry name" value="DUF4399"/>
</dbReference>
<feature type="region of interest" description="Disordered" evidence="1">
    <location>
        <begin position="156"/>
        <end position="175"/>
    </location>
</feature>
<keyword evidence="2" id="KW-0732">Signal</keyword>
<evidence type="ECO:0000313" key="4">
    <source>
        <dbReference type="EMBL" id="GJE61440.1"/>
    </source>
</evidence>
<accession>A0ABQ4U5N8</accession>
<evidence type="ECO:0000256" key="1">
    <source>
        <dbReference type="SAM" id="MobiDB-lite"/>
    </source>
</evidence>
<feature type="chain" id="PRO_5045079855" description="DUF4399 domain-containing protein" evidence="2">
    <location>
        <begin position="22"/>
        <end position="175"/>
    </location>
</feature>
<protein>
    <recommendedName>
        <fullName evidence="3">DUF4399 domain-containing protein</fullName>
    </recommendedName>
</protein>
<gene>
    <name evidence="4" type="ORF">MPOCJGCO_3562</name>
</gene>
<evidence type="ECO:0000256" key="2">
    <source>
        <dbReference type="SAM" id="SignalP"/>
    </source>
</evidence>
<evidence type="ECO:0000313" key="5">
    <source>
        <dbReference type="Proteomes" id="UP001055057"/>
    </source>
</evidence>
<dbReference type="Proteomes" id="UP001055057">
    <property type="component" value="Unassembled WGS sequence"/>
</dbReference>
<feature type="compositionally biased region" description="Basic residues" evidence="1">
    <location>
        <begin position="158"/>
        <end position="168"/>
    </location>
</feature>
<reference evidence="4" key="1">
    <citation type="journal article" date="2021" name="Front. Microbiol.">
        <title>Comprehensive Comparative Genomics and Phenotyping of Methylobacterium Species.</title>
        <authorList>
            <person name="Alessa O."/>
            <person name="Ogura Y."/>
            <person name="Fujitani Y."/>
            <person name="Takami H."/>
            <person name="Hayashi T."/>
            <person name="Sahin N."/>
            <person name="Tani A."/>
        </authorList>
    </citation>
    <scope>NUCLEOTIDE SEQUENCE</scope>
    <source>
        <strain evidence="4">DSM 23632</strain>
    </source>
</reference>